<organism evidence="2 3">
    <name type="scientific">Papaver somniferum</name>
    <name type="common">Opium poppy</name>
    <dbReference type="NCBI Taxonomy" id="3469"/>
    <lineage>
        <taxon>Eukaryota</taxon>
        <taxon>Viridiplantae</taxon>
        <taxon>Streptophyta</taxon>
        <taxon>Embryophyta</taxon>
        <taxon>Tracheophyta</taxon>
        <taxon>Spermatophyta</taxon>
        <taxon>Magnoliopsida</taxon>
        <taxon>Ranunculales</taxon>
        <taxon>Papaveraceae</taxon>
        <taxon>Papaveroideae</taxon>
        <taxon>Papaver</taxon>
    </lineage>
</organism>
<reference evidence="2 3" key="1">
    <citation type="journal article" date="2018" name="Science">
        <title>The opium poppy genome and morphinan production.</title>
        <authorList>
            <person name="Guo L."/>
            <person name="Winzer T."/>
            <person name="Yang X."/>
            <person name="Li Y."/>
            <person name="Ning Z."/>
            <person name="He Z."/>
            <person name="Teodor R."/>
            <person name="Lu Y."/>
            <person name="Bowser T.A."/>
            <person name="Graham I.A."/>
            <person name="Ye K."/>
        </authorList>
    </citation>
    <scope>NUCLEOTIDE SEQUENCE [LARGE SCALE GENOMIC DNA]</scope>
    <source>
        <strain evidence="3">cv. HN1</strain>
        <tissue evidence="2">Leaves</tissue>
    </source>
</reference>
<keyword evidence="1" id="KW-0812">Transmembrane</keyword>
<dbReference type="EMBL" id="CM010715">
    <property type="protein sequence ID" value="RZC44362.1"/>
    <property type="molecule type" value="Genomic_DNA"/>
</dbReference>
<accession>A0A4Y7I9H2</accession>
<name>A0A4Y7I9H2_PAPSO</name>
<dbReference type="AlphaFoldDB" id="A0A4Y7I9H2"/>
<dbReference type="Proteomes" id="UP000316621">
    <property type="component" value="Chromosome 1"/>
</dbReference>
<keyword evidence="1" id="KW-1133">Transmembrane helix</keyword>
<protein>
    <submittedName>
        <fullName evidence="2">Uncharacterized protein</fullName>
    </submittedName>
</protein>
<gene>
    <name evidence="2" type="ORF">C5167_037319</name>
</gene>
<evidence type="ECO:0000256" key="1">
    <source>
        <dbReference type="SAM" id="Phobius"/>
    </source>
</evidence>
<feature type="transmembrane region" description="Helical" evidence="1">
    <location>
        <begin position="20"/>
        <end position="36"/>
    </location>
</feature>
<proteinExistence type="predicted"/>
<dbReference type="Gramene" id="RZC44362">
    <property type="protein sequence ID" value="RZC44362"/>
    <property type="gene ID" value="C5167_037319"/>
</dbReference>
<feature type="transmembrane region" description="Helical" evidence="1">
    <location>
        <begin position="48"/>
        <end position="68"/>
    </location>
</feature>
<keyword evidence="1" id="KW-0472">Membrane</keyword>
<evidence type="ECO:0000313" key="3">
    <source>
        <dbReference type="Proteomes" id="UP000316621"/>
    </source>
</evidence>
<keyword evidence="3" id="KW-1185">Reference proteome</keyword>
<evidence type="ECO:0000313" key="2">
    <source>
        <dbReference type="EMBL" id="RZC44362.1"/>
    </source>
</evidence>
<sequence>MLFPDLNAFCHKCMAQFVELVVNVLCSGVTKMGLLLEGNRSLRVCSGCIVHIVFSIFRIFLTLSYNLWW</sequence>